<feature type="region of interest" description="Disordered" evidence="1">
    <location>
        <begin position="328"/>
        <end position="352"/>
    </location>
</feature>
<dbReference type="STRING" id="1094619.G4ZRE3"/>
<dbReference type="EMBL" id="JH159156">
    <property type="protein sequence ID" value="EGZ13935.1"/>
    <property type="molecule type" value="Genomic_DNA"/>
</dbReference>
<feature type="compositionally biased region" description="Gly residues" evidence="1">
    <location>
        <begin position="458"/>
        <end position="469"/>
    </location>
</feature>
<feature type="compositionally biased region" description="Gly residues" evidence="1">
    <location>
        <begin position="824"/>
        <end position="835"/>
    </location>
</feature>
<feature type="region of interest" description="Disordered" evidence="1">
    <location>
        <begin position="206"/>
        <end position="226"/>
    </location>
</feature>
<feature type="compositionally biased region" description="Gly residues" evidence="1">
    <location>
        <begin position="641"/>
        <end position="650"/>
    </location>
</feature>
<feature type="region of interest" description="Disordered" evidence="1">
    <location>
        <begin position="267"/>
        <end position="287"/>
    </location>
</feature>
<feature type="region of interest" description="Disordered" evidence="1">
    <location>
        <begin position="633"/>
        <end position="658"/>
    </location>
</feature>
<dbReference type="InParanoid" id="G4ZRE3"/>
<proteinExistence type="predicted"/>
<keyword evidence="3" id="KW-1185">Reference proteome</keyword>
<reference evidence="2 3" key="1">
    <citation type="journal article" date="2006" name="Science">
        <title>Phytophthora genome sequences uncover evolutionary origins and mechanisms of pathogenesis.</title>
        <authorList>
            <person name="Tyler B.M."/>
            <person name="Tripathy S."/>
            <person name="Zhang X."/>
            <person name="Dehal P."/>
            <person name="Jiang R.H."/>
            <person name="Aerts A."/>
            <person name="Arredondo F.D."/>
            <person name="Baxter L."/>
            <person name="Bensasson D."/>
            <person name="Beynon J.L."/>
            <person name="Chapman J."/>
            <person name="Damasceno C.M."/>
            <person name="Dorrance A.E."/>
            <person name="Dou D."/>
            <person name="Dickerman A.W."/>
            <person name="Dubchak I.L."/>
            <person name="Garbelotto M."/>
            <person name="Gijzen M."/>
            <person name="Gordon S.G."/>
            <person name="Govers F."/>
            <person name="Grunwald N.J."/>
            <person name="Huang W."/>
            <person name="Ivors K.L."/>
            <person name="Jones R.W."/>
            <person name="Kamoun S."/>
            <person name="Krampis K."/>
            <person name="Lamour K.H."/>
            <person name="Lee M.K."/>
            <person name="McDonald W.H."/>
            <person name="Medina M."/>
            <person name="Meijer H.J."/>
            <person name="Nordberg E.K."/>
            <person name="Maclean D.J."/>
            <person name="Ospina-Giraldo M.D."/>
            <person name="Morris P.F."/>
            <person name="Phuntumart V."/>
            <person name="Putnam N.H."/>
            <person name="Rash S."/>
            <person name="Rose J.K."/>
            <person name="Sakihama Y."/>
            <person name="Salamov A.A."/>
            <person name="Savidor A."/>
            <person name="Scheuring C.F."/>
            <person name="Smith B.M."/>
            <person name="Sobral B.W."/>
            <person name="Terry A."/>
            <person name="Torto-Alalibo T.A."/>
            <person name="Win J."/>
            <person name="Xu Z."/>
            <person name="Zhang H."/>
            <person name="Grigoriev I.V."/>
            <person name="Rokhsar D.S."/>
            <person name="Boore J.L."/>
        </authorList>
    </citation>
    <scope>NUCLEOTIDE SEQUENCE [LARGE SCALE GENOMIC DNA]</scope>
    <source>
        <strain evidence="2 3">P6497</strain>
    </source>
</reference>
<dbReference type="Proteomes" id="UP000002640">
    <property type="component" value="Unassembled WGS sequence"/>
</dbReference>
<dbReference type="RefSeq" id="XP_009531364.1">
    <property type="nucleotide sequence ID" value="XM_009533069.1"/>
</dbReference>
<accession>G4ZRE3</accession>
<feature type="region of interest" description="Disordered" evidence="1">
    <location>
        <begin position="816"/>
        <end position="835"/>
    </location>
</feature>
<feature type="compositionally biased region" description="Gly residues" evidence="1">
    <location>
        <begin position="336"/>
        <end position="345"/>
    </location>
</feature>
<dbReference type="AlphaFoldDB" id="G4ZRE3"/>
<evidence type="ECO:0000313" key="2">
    <source>
        <dbReference type="EMBL" id="EGZ13935.1"/>
    </source>
</evidence>
<feature type="region of interest" description="Disordered" evidence="1">
    <location>
        <begin position="46"/>
        <end position="95"/>
    </location>
</feature>
<dbReference type="GO" id="GO:0006355">
    <property type="term" value="P:regulation of DNA-templated transcription"/>
    <property type="evidence" value="ECO:0007669"/>
    <property type="project" value="TreeGrafter"/>
</dbReference>
<dbReference type="GeneID" id="20647058"/>
<feature type="region of interest" description="Disordered" evidence="1">
    <location>
        <begin position="756"/>
        <end position="775"/>
    </location>
</feature>
<organism evidence="2 3">
    <name type="scientific">Phytophthora sojae (strain P6497)</name>
    <name type="common">Soybean stem and root rot agent</name>
    <name type="synonym">Phytophthora megasperma f. sp. glycines</name>
    <dbReference type="NCBI Taxonomy" id="1094619"/>
    <lineage>
        <taxon>Eukaryota</taxon>
        <taxon>Sar</taxon>
        <taxon>Stramenopiles</taxon>
        <taxon>Oomycota</taxon>
        <taxon>Peronosporomycetes</taxon>
        <taxon>Peronosporales</taxon>
        <taxon>Peronosporaceae</taxon>
        <taxon>Phytophthora</taxon>
    </lineage>
</organism>
<dbReference type="PANTHER" id="PTHR11289">
    <property type="entry name" value="BREAST CANCER TYPE 2 SUSCEPTIBILITY PROTEIN BRCA2"/>
    <property type="match status" value="1"/>
</dbReference>
<feature type="region of interest" description="Disordered" evidence="1">
    <location>
        <begin position="511"/>
        <end position="536"/>
    </location>
</feature>
<sequence>MEAAGGAAALRAAFDELLVFEQDFDTAMQILMFQDEKVARLSLEDAEHARSRRRATRNRGAARSPSRKRRRTGASQSARADPPSPPLSGFTQSSETWSLTASAEASLVVDASASDFLAAATSTQMSENGKIAQENEVEESVALSAATQPAGGDMSGAGGAGRGGSSTMVTSLFTTGSGRAVSVSKERLQAYETKLQAAEESVALSAATQPAGGDMSGAGGAGRGGSSTMVTSLFTTGSGRAVSVSKERLQAYETKLQAAEESVALSAATQPAGGDMSGAGGAGRGGSSTMVTSLFTTGSGRAVSVSKERLQAYETKLQAAEESVALSAATQPAGGDMSGAGGAGRDGSSTMVTSLFTTGSGRAVSVSKERLQAYETKLQAAEESVALSAATQPAGGDMSGAGGAGRDGSSTMVTSLFTTGSGRAVSVSKERLQAYETKLQAAEESVALSAATQPAGGDMSGAGGAGRGGSSTMVTSLFTTGSGRAVSVSKERLQAYETKLQAAEESVALSAATQPAGGDMSGAGGAGRDGSSTMVTSLFTTGSGRAVSVSKERLQAYETKLQAAEESVALSAATQPAGGDMSGAGGAGRGGSSTMVTSLFTTGSGRAVSVSKERLQAYETKLQAAEESVALSAATQPAGGDMSGAGGAGRDGSSTMVTSLFTTGSGRAVSVSKERLQAYETKLQAAEESVALSAATQPAGGDMSGAGGAGRGGSSTMVTSLFTTGSGRAVSVSKERLQAYETKLQAAEESVALSAATQPAGGDMSGAGGAGRGGSSTMVTSLFTTGSGRAVSVSKERLQAYETKLQAAEESVALSAATQPAGGDMSGAGGAGRGGSSTMVTSLFTTGSGRAVSVSKERLQAYETKLQAAEESVALSAATQPAGGDMSGAGGAGRDGSSTMVTSLFTTGSGRAVSVSKERLQAYETKLQAAEDLPVAI</sequence>
<dbReference type="PANTHER" id="PTHR11289:SF0">
    <property type="entry name" value="BREAST CANCER TYPE 2 SUSCEPTIBILITY PROTEIN"/>
    <property type="match status" value="1"/>
</dbReference>
<dbReference type="KEGG" id="psoj:PHYSODRAFT_335627"/>
<dbReference type="GO" id="GO:0000724">
    <property type="term" value="P:double-strand break repair via homologous recombination"/>
    <property type="evidence" value="ECO:0007669"/>
    <property type="project" value="InterPro"/>
</dbReference>
<feature type="compositionally biased region" description="Gly residues" evidence="1">
    <location>
        <begin position="214"/>
        <end position="225"/>
    </location>
</feature>
<feature type="compositionally biased region" description="Gly residues" evidence="1">
    <location>
        <begin position="519"/>
        <end position="528"/>
    </location>
</feature>
<name>G4ZRE3_PHYSP</name>
<feature type="compositionally biased region" description="Gly residues" evidence="1">
    <location>
        <begin position="153"/>
        <end position="164"/>
    </location>
</feature>
<feature type="compositionally biased region" description="Gly residues" evidence="1">
    <location>
        <begin position="885"/>
        <end position="894"/>
    </location>
</feature>
<feature type="compositionally biased region" description="Gly residues" evidence="1">
    <location>
        <begin position="397"/>
        <end position="406"/>
    </location>
</feature>
<dbReference type="InterPro" id="IPR015525">
    <property type="entry name" value="BRCA2"/>
</dbReference>
<evidence type="ECO:0000256" key="1">
    <source>
        <dbReference type="SAM" id="MobiDB-lite"/>
    </source>
</evidence>
<gene>
    <name evidence="2" type="ORF">PHYSODRAFT_335627</name>
</gene>
<feature type="compositionally biased region" description="Gly residues" evidence="1">
    <location>
        <begin position="763"/>
        <end position="774"/>
    </location>
</feature>
<feature type="region of interest" description="Disordered" evidence="1">
    <location>
        <begin position="389"/>
        <end position="414"/>
    </location>
</feature>
<feature type="region of interest" description="Disordered" evidence="1">
    <location>
        <begin position="148"/>
        <end position="169"/>
    </location>
</feature>
<protein>
    <submittedName>
        <fullName evidence="2">Uncharacterized protein</fullName>
    </submittedName>
</protein>
<feature type="region of interest" description="Disordered" evidence="1">
    <location>
        <begin position="450"/>
        <end position="469"/>
    </location>
</feature>
<evidence type="ECO:0000313" key="3">
    <source>
        <dbReference type="Proteomes" id="UP000002640"/>
    </source>
</evidence>
<feature type="compositionally biased region" description="Gly residues" evidence="1">
    <location>
        <begin position="275"/>
        <end position="286"/>
    </location>
</feature>
<dbReference type="SMR" id="G4ZRE3"/>
<feature type="region of interest" description="Disordered" evidence="1">
    <location>
        <begin position="877"/>
        <end position="902"/>
    </location>
</feature>